<reference evidence="3 4" key="1">
    <citation type="submission" date="2024-09" db="EMBL/GenBank/DDBJ databases">
        <title>Floridaenema gen nov. (Aerosakkonemataceae, Aerosakkonematales ord. nov., Cyanobacteria) from benthic tropical and subtropical fresh waters, with the description of four new species.</title>
        <authorList>
            <person name="Moretto J.A."/>
            <person name="Berthold D.E."/>
            <person name="Lefler F.W."/>
            <person name="Huang I.-S."/>
            <person name="Laughinghouse H. IV."/>
        </authorList>
    </citation>
    <scope>NUCLEOTIDE SEQUENCE [LARGE SCALE GENOMIC DNA]</scope>
    <source>
        <strain evidence="3 4">BLCC-F46</strain>
    </source>
</reference>
<accession>A0ABV4X1V1</accession>
<evidence type="ECO:0000256" key="2">
    <source>
        <dbReference type="SAM" id="Phobius"/>
    </source>
</evidence>
<organism evidence="3 4">
    <name type="scientific">Floridaenema aerugineum BLCC-F46</name>
    <dbReference type="NCBI Taxonomy" id="3153654"/>
    <lineage>
        <taxon>Bacteria</taxon>
        <taxon>Bacillati</taxon>
        <taxon>Cyanobacteriota</taxon>
        <taxon>Cyanophyceae</taxon>
        <taxon>Oscillatoriophycideae</taxon>
        <taxon>Aerosakkonematales</taxon>
        <taxon>Aerosakkonemataceae</taxon>
        <taxon>Floridanema</taxon>
        <taxon>Floridanema aerugineum</taxon>
    </lineage>
</organism>
<dbReference type="Proteomes" id="UP001576774">
    <property type="component" value="Unassembled WGS sequence"/>
</dbReference>
<comment type="caution">
    <text evidence="3">The sequence shown here is derived from an EMBL/GenBank/DDBJ whole genome shotgun (WGS) entry which is preliminary data.</text>
</comment>
<evidence type="ECO:0000256" key="1">
    <source>
        <dbReference type="SAM" id="MobiDB-lite"/>
    </source>
</evidence>
<protein>
    <submittedName>
        <fullName evidence="3">Uncharacterized protein</fullName>
    </submittedName>
</protein>
<feature type="transmembrane region" description="Helical" evidence="2">
    <location>
        <begin position="50"/>
        <end position="71"/>
    </location>
</feature>
<keyword evidence="4" id="KW-1185">Reference proteome</keyword>
<name>A0ABV4X1V1_9CYAN</name>
<evidence type="ECO:0000313" key="4">
    <source>
        <dbReference type="Proteomes" id="UP001576774"/>
    </source>
</evidence>
<feature type="region of interest" description="Disordered" evidence="1">
    <location>
        <begin position="1"/>
        <end position="29"/>
    </location>
</feature>
<keyword evidence="2" id="KW-1133">Transmembrane helix</keyword>
<feature type="compositionally biased region" description="Low complexity" evidence="1">
    <location>
        <begin position="8"/>
        <end position="29"/>
    </location>
</feature>
<dbReference type="EMBL" id="JBHFNQ010000062">
    <property type="protein sequence ID" value="MFB2876750.1"/>
    <property type="molecule type" value="Genomic_DNA"/>
</dbReference>
<proteinExistence type="predicted"/>
<gene>
    <name evidence="3" type="ORF">ACE1CC_07635</name>
</gene>
<keyword evidence="2" id="KW-0472">Membrane</keyword>
<evidence type="ECO:0000313" key="3">
    <source>
        <dbReference type="EMBL" id="MFB2876750.1"/>
    </source>
</evidence>
<keyword evidence="2" id="KW-0812">Transmembrane</keyword>
<sequence length="138" mass="14913">MSGTQPESTTNQSPPVVTPTPVNSTVTTSPASQTIQAKVNGFFSNWKVKAGIIGTIVAIFAIGIFTLNFYWVNIVATKGLKDWSKHANIQPIECMMRDTDNNGYVSCSAKDNDGKPIALECGSNIFNIGCRVKVKMEP</sequence>
<dbReference type="RefSeq" id="WP_413269873.1">
    <property type="nucleotide sequence ID" value="NZ_JBHFNQ010000062.1"/>
</dbReference>